<dbReference type="Gene3D" id="1.10.10.10">
    <property type="entry name" value="Winged helix-like DNA-binding domain superfamily/Winged helix DNA-binding domain"/>
    <property type="match status" value="1"/>
</dbReference>
<evidence type="ECO:0000313" key="11">
    <source>
        <dbReference type="Proteomes" id="UP000033220"/>
    </source>
</evidence>
<dbReference type="FunFam" id="1.10.10.10:FF:000214">
    <property type="entry name" value="Methylated-DNA--protein-cysteine methyltransferase"/>
    <property type="match status" value="1"/>
</dbReference>
<evidence type="ECO:0000256" key="6">
    <source>
        <dbReference type="ARBA" id="ARBA00022763"/>
    </source>
</evidence>
<evidence type="ECO:0000256" key="1">
    <source>
        <dbReference type="ARBA" id="ARBA00001286"/>
    </source>
</evidence>
<dbReference type="SUPFAM" id="SSF53155">
    <property type="entry name" value="Methylated DNA-protein cysteine methyltransferase domain"/>
    <property type="match status" value="1"/>
</dbReference>
<comment type="catalytic activity">
    <reaction evidence="1">
        <text>a 4-O-methyl-thymidine in DNA + L-cysteinyl-[protein] = a thymidine in DNA + S-methyl-L-cysteinyl-[protein]</text>
        <dbReference type="Rhea" id="RHEA:53428"/>
        <dbReference type="Rhea" id="RHEA-COMP:10131"/>
        <dbReference type="Rhea" id="RHEA-COMP:10132"/>
        <dbReference type="Rhea" id="RHEA-COMP:13555"/>
        <dbReference type="Rhea" id="RHEA-COMP:13556"/>
        <dbReference type="ChEBI" id="CHEBI:29950"/>
        <dbReference type="ChEBI" id="CHEBI:82612"/>
        <dbReference type="ChEBI" id="CHEBI:137386"/>
        <dbReference type="ChEBI" id="CHEBI:137387"/>
        <dbReference type="EC" id="2.1.1.63"/>
    </reaction>
</comment>
<dbReference type="PANTHER" id="PTHR10815:SF13">
    <property type="entry name" value="METHYLATED-DNA--PROTEIN-CYSTEINE METHYLTRANSFERASE"/>
    <property type="match status" value="1"/>
</dbReference>
<dbReference type="eggNOG" id="COG0350">
    <property type="taxonomic scope" value="Bacteria"/>
</dbReference>
<dbReference type="AlphaFoldDB" id="H6SLK5"/>
<feature type="domain" description="Methylated-DNA-[protein]-cysteine S-methyltransferase DNA binding" evidence="9">
    <location>
        <begin position="128"/>
        <end position="207"/>
    </location>
</feature>
<dbReference type="GO" id="GO:0003908">
    <property type="term" value="F:methylated-DNA-[protein]-cysteine S-methyltransferase activity"/>
    <property type="evidence" value="ECO:0007669"/>
    <property type="project" value="UniProtKB-EC"/>
</dbReference>
<keyword evidence="5 10" id="KW-0808">Transferase</keyword>
<dbReference type="NCBIfam" id="TIGR00589">
    <property type="entry name" value="ogt"/>
    <property type="match status" value="1"/>
</dbReference>
<evidence type="ECO:0000313" key="10">
    <source>
        <dbReference type="EMBL" id="CCG08870.1"/>
    </source>
</evidence>
<dbReference type="KEGG" id="rpm:RSPPHO_02244"/>
<dbReference type="PATRIC" id="fig|1150469.3.peg.2523"/>
<dbReference type="SUPFAM" id="SSF46767">
    <property type="entry name" value="Methylated DNA-protein cysteine methyltransferase, C-terminal domain"/>
    <property type="match status" value="1"/>
</dbReference>
<dbReference type="HOGENOM" id="CLU_000445_52_2_5"/>
<keyword evidence="11" id="KW-1185">Reference proteome</keyword>
<name>H6SLK5_PARPM</name>
<proteinExistence type="inferred from homology"/>
<dbReference type="CDD" id="cd06445">
    <property type="entry name" value="ATase"/>
    <property type="match status" value="1"/>
</dbReference>
<dbReference type="Pfam" id="PF01035">
    <property type="entry name" value="DNA_binding_1"/>
    <property type="match status" value="1"/>
</dbReference>
<dbReference type="Gene3D" id="3.30.160.70">
    <property type="entry name" value="Methylated DNA-protein cysteine methyltransferase domain"/>
    <property type="match status" value="1"/>
</dbReference>
<reference evidence="10 11" key="1">
    <citation type="submission" date="2012-02" db="EMBL/GenBank/DDBJ databases">
        <title>Shotgun genome sequence of Phaeospirillum photometricum DSM 122.</title>
        <authorList>
            <person name="Duquesne K."/>
            <person name="Sturgis J."/>
        </authorList>
    </citation>
    <scope>NUCLEOTIDE SEQUENCE [LARGE SCALE GENOMIC DNA]</scope>
    <source>
        <strain evidence="11">DSM122</strain>
    </source>
</reference>
<dbReference type="PANTHER" id="PTHR10815">
    <property type="entry name" value="METHYLATED-DNA--PROTEIN-CYSTEINE METHYLTRANSFERASE"/>
    <property type="match status" value="1"/>
</dbReference>
<keyword evidence="6" id="KW-0227">DNA damage</keyword>
<dbReference type="InterPro" id="IPR036631">
    <property type="entry name" value="MGMT_N_sf"/>
</dbReference>
<evidence type="ECO:0000256" key="3">
    <source>
        <dbReference type="ARBA" id="ARBA00011918"/>
    </source>
</evidence>
<evidence type="ECO:0000256" key="2">
    <source>
        <dbReference type="ARBA" id="ARBA00008711"/>
    </source>
</evidence>
<evidence type="ECO:0000256" key="5">
    <source>
        <dbReference type="ARBA" id="ARBA00022679"/>
    </source>
</evidence>
<dbReference type="InterPro" id="IPR014048">
    <property type="entry name" value="MethylDNA_cys_MeTrfase_DNA-bd"/>
</dbReference>
<organism evidence="10 11">
    <name type="scientific">Pararhodospirillum photometricum DSM 122</name>
    <dbReference type="NCBI Taxonomy" id="1150469"/>
    <lineage>
        <taxon>Bacteria</taxon>
        <taxon>Pseudomonadati</taxon>
        <taxon>Pseudomonadota</taxon>
        <taxon>Alphaproteobacteria</taxon>
        <taxon>Rhodospirillales</taxon>
        <taxon>Rhodospirillaceae</taxon>
        <taxon>Pararhodospirillum</taxon>
    </lineage>
</organism>
<dbReference type="InterPro" id="IPR036388">
    <property type="entry name" value="WH-like_DNA-bd_sf"/>
</dbReference>
<gene>
    <name evidence="10" type="primary">ada</name>
    <name evidence="10" type="ORF">RSPPHO_02244</name>
</gene>
<dbReference type="PROSITE" id="PS00374">
    <property type="entry name" value="MGMT"/>
    <property type="match status" value="1"/>
</dbReference>
<dbReference type="InterPro" id="IPR036217">
    <property type="entry name" value="MethylDNA_cys_MeTrfase_DNAb"/>
</dbReference>
<dbReference type="STRING" id="1150469.RSPPHO_02244"/>
<dbReference type="GO" id="GO:0006281">
    <property type="term" value="P:DNA repair"/>
    <property type="evidence" value="ECO:0007669"/>
    <property type="project" value="UniProtKB-KW"/>
</dbReference>
<dbReference type="GO" id="GO:0032259">
    <property type="term" value="P:methylation"/>
    <property type="evidence" value="ECO:0007669"/>
    <property type="project" value="UniProtKB-KW"/>
</dbReference>
<sequence>MYPLLSPLILEVAMSSSLPLLPDVPERPLHDVSVEPSRDLDLYHGCHETPFGFVVVWQSAAGLRGLSFVQAGGRFPDEAAALEDAHRQNPGARFVAAPEATAGVVETLFARPPGDGTARFRVSLAGTPFQLKVWQALLCLPPGRLVSYQTLARAIGHPKASRAVGSAVGANPVSVLVPCHRVVRGSGTLGGYGWGLPLKRALLAWEGLAPSLFKGEGG</sequence>
<dbReference type="InterPro" id="IPR001497">
    <property type="entry name" value="MethylDNA_cys_MeTrfase_AS"/>
</dbReference>
<comment type="similarity">
    <text evidence="2">Belongs to the MGMT family.</text>
</comment>
<protein>
    <recommendedName>
        <fullName evidence="3">methylated-DNA--[protein]-cysteine S-methyltransferase</fullName>
        <ecNumber evidence="3">2.1.1.63</ecNumber>
    </recommendedName>
</protein>
<keyword evidence="4 10" id="KW-0489">Methyltransferase</keyword>
<dbReference type="Proteomes" id="UP000033220">
    <property type="component" value="Chromosome DSM 122"/>
</dbReference>
<evidence type="ECO:0000256" key="4">
    <source>
        <dbReference type="ARBA" id="ARBA00022603"/>
    </source>
</evidence>
<keyword evidence="7" id="KW-0234">DNA repair</keyword>
<evidence type="ECO:0000256" key="8">
    <source>
        <dbReference type="ARBA" id="ARBA00049348"/>
    </source>
</evidence>
<evidence type="ECO:0000259" key="9">
    <source>
        <dbReference type="Pfam" id="PF01035"/>
    </source>
</evidence>
<dbReference type="EC" id="2.1.1.63" evidence="3"/>
<dbReference type="EMBL" id="HE663493">
    <property type="protein sequence ID" value="CCG08870.1"/>
    <property type="molecule type" value="Genomic_DNA"/>
</dbReference>
<comment type="catalytic activity">
    <reaction evidence="8">
        <text>a 6-O-methyl-2'-deoxyguanosine in DNA + L-cysteinyl-[protein] = S-methyl-L-cysteinyl-[protein] + a 2'-deoxyguanosine in DNA</text>
        <dbReference type="Rhea" id="RHEA:24000"/>
        <dbReference type="Rhea" id="RHEA-COMP:10131"/>
        <dbReference type="Rhea" id="RHEA-COMP:10132"/>
        <dbReference type="Rhea" id="RHEA-COMP:11367"/>
        <dbReference type="Rhea" id="RHEA-COMP:11368"/>
        <dbReference type="ChEBI" id="CHEBI:29950"/>
        <dbReference type="ChEBI" id="CHEBI:82612"/>
        <dbReference type="ChEBI" id="CHEBI:85445"/>
        <dbReference type="ChEBI" id="CHEBI:85448"/>
        <dbReference type="EC" id="2.1.1.63"/>
    </reaction>
</comment>
<evidence type="ECO:0000256" key="7">
    <source>
        <dbReference type="ARBA" id="ARBA00023204"/>
    </source>
</evidence>
<accession>H6SLK5</accession>